<sequence length="277" mass="31860">MLHTGTPESVKTHLLEFDWLAATATNRSLDRLLSRPYTIRDKRDAAYRKLVMKLKEIEPDANKNLVKKKINNLRSNVRKEQKKIDSSMKSGASADNVYKPSLWYFKLFDFIKDQDNHRTSVSNLSPEIENDKVNIDDACPEENDLTPNVFQEERREPNQPTPSAGISRPGPSNKRKSNDDISAEILSTVRDHFKRPQPQIDCCELLGRTVTMKMRGIKDKRLHIMFEKKINDLLFEAEMCALSYPNSTLASPQHYTPVPTPTPQHVNIETDATYRYT</sequence>
<feature type="domain" description="MADF" evidence="3">
    <location>
        <begin position="37"/>
        <end position="111"/>
    </location>
</feature>
<accession>A0AAE1KFN7</accession>
<dbReference type="Pfam" id="PF10545">
    <property type="entry name" value="MADF_DNA_bdg"/>
    <property type="match status" value="1"/>
</dbReference>
<comment type="caution">
    <text evidence="4">The sequence shown here is derived from an EMBL/GenBank/DDBJ whole genome shotgun (WGS) entry which is preliminary data.</text>
</comment>
<keyword evidence="5" id="KW-1185">Reference proteome</keyword>
<evidence type="ECO:0000313" key="4">
    <source>
        <dbReference type="EMBL" id="KAK3872319.1"/>
    </source>
</evidence>
<reference evidence="4" key="1">
    <citation type="submission" date="2023-10" db="EMBL/GenBank/DDBJ databases">
        <title>Genome assemblies of two species of porcelain crab, Petrolisthes cinctipes and Petrolisthes manimaculis (Anomura: Porcellanidae).</title>
        <authorList>
            <person name="Angst P."/>
        </authorList>
    </citation>
    <scope>NUCLEOTIDE SEQUENCE</scope>
    <source>
        <strain evidence="4">PB745_01</strain>
        <tissue evidence="4">Gill</tissue>
    </source>
</reference>
<name>A0AAE1KFN7_PETCI</name>
<protein>
    <recommendedName>
        <fullName evidence="3">MADF domain-containing protein</fullName>
    </recommendedName>
</protein>
<feature type="coiled-coil region" evidence="1">
    <location>
        <begin position="63"/>
        <end position="90"/>
    </location>
</feature>
<dbReference type="PANTHER" id="PTHR21505:SF8">
    <property type="entry name" value="DPT-YFP REPRESSOR BY OVEREXPRESSION, ISOFORM D-RELATED"/>
    <property type="match status" value="1"/>
</dbReference>
<dbReference type="PANTHER" id="PTHR21505">
    <property type="entry name" value="MADF DOMAIN-CONTAINING PROTEIN-RELATED"/>
    <property type="match status" value="1"/>
</dbReference>
<dbReference type="Proteomes" id="UP001286313">
    <property type="component" value="Unassembled WGS sequence"/>
</dbReference>
<dbReference type="EMBL" id="JAWQEG010002386">
    <property type="protein sequence ID" value="KAK3872319.1"/>
    <property type="molecule type" value="Genomic_DNA"/>
</dbReference>
<evidence type="ECO:0000259" key="3">
    <source>
        <dbReference type="Pfam" id="PF10545"/>
    </source>
</evidence>
<evidence type="ECO:0000256" key="1">
    <source>
        <dbReference type="SAM" id="Coils"/>
    </source>
</evidence>
<keyword evidence="1" id="KW-0175">Coiled coil</keyword>
<gene>
    <name evidence="4" type="ORF">Pcinc_022595</name>
</gene>
<evidence type="ECO:0000256" key="2">
    <source>
        <dbReference type="SAM" id="MobiDB-lite"/>
    </source>
</evidence>
<evidence type="ECO:0000313" key="5">
    <source>
        <dbReference type="Proteomes" id="UP001286313"/>
    </source>
</evidence>
<dbReference type="AlphaFoldDB" id="A0AAE1KFN7"/>
<proteinExistence type="predicted"/>
<organism evidence="4 5">
    <name type="scientific">Petrolisthes cinctipes</name>
    <name type="common">Flat porcelain crab</name>
    <dbReference type="NCBI Taxonomy" id="88211"/>
    <lineage>
        <taxon>Eukaryota</taxon>
        <taxon>Metazoa</taxon>
        <taxon>Ecdysozoa</taxon>
        <taxon>Arthropoda</taxon>
        <taxon>Crustacea</taxon>
        <taxon>Multicrustacea</taxon>
        <taxon>Malacostraca</taxon>
        <taxon>Eumalacostraca</taxon>
        <taxon>Eucarida</taxon>
        <taxon>Decapoda</taxon>
        <taxon>Pleocyemata</taxon>
        <taxon>Anomura</taxon>
        <taxon>Galatheoidea</taxon>
        <taxon>Porcellanidae</taxon>
        <taxon>Petrolisthes</taxon>
    </lineage>
</organism>
<dbReference type="InterPro" id="IPR006578">
    <property type="entry name" value="MADF-dom"/>
</dbReference>
<feature type="region of interest" description="Disordered" evidence="2">
    <location>
        <begin position="132"/>
        <end position="179"/>
    </location>
</feature>